<feature type="compositionally biased region" description="Polar residues" evidence="3">
    <location>
        <begin position="41"/>
        <end position="62"/>
    </location>
</feature>
<keyword evidence="2" id="KW-0694">RNA-binding</keyword>
<accession>A0A4Z2JGC4</accession>
<dbReference type="EMBL" id="SRLO01000003">
    <property type="protein sequence ID" value="TNN88987.1"/>
    <property type="molecule type" value="Genomic_DNA"/>
</dbReference>
<reference evidence="5 6" key="1">
    <citation type="submission" date="2019-03" db="EMBL/GenBank/DDBJ databases">
        <title>First draft genome of Liparis tanakae, snailfish: a comprehensive survey of snailfish specific genes.</title>
        <authorList>
            <person name="Kim W."/>
            <person name="Song I."/>
            <person name="Jeong J.-H."/>
            <person name="Kim D."/>
            <person name="Kim S."/>
            <person name="Ryu S."/>
            <person name="Song J.Y."/>
            <person name="Lee S.K."/>
        </authorList>
    </citation>
    <scope>NUCLEOTIDE SEQUENCE [LARGE SCALE GENOMIC DNA]</scope>
    <source>
        <tissue evidence="5">Muscle</tissue>
    </source>
</reference>
<protein>
    <submittedName>
        <fullName evidence="5">Double-stranded RNA-binding protein Staufen 2</fullName>
    </submittedName>
</protein>
<evidence type="ECO:0000256" key="3">
    <source>
        <dbReference type="SAM" id="MobiDB-lite"/>
    </source>
</evidence>
<dbReference type="Proteomes" id="UP000314294">
    <property type="component" value="Unassembled WGS sequence"/>
</dbReference>
<keyword evidence="6" id="KW-1185">Reference proteome</keyword>
<feature type="domain" description="Staufen C-terminal" evidence="4">
    <location>
        <begin position="14"/>
        <end position="57"/>
    </location>
</feature>
<evidence type="ECO:0000256" key="2">
    <source>
        <dbReference type="ARBA" id="ARBA00022884"/>
    </source>
</evidence>
<evidence type="ECO:0000256" key="1">
    <source>
        <dbReference type="ARBA" id="ARBA00022737"/>
    </source>
</evidence>
<dbReference type="InterPro" id="IPR032478">
    <property type="entry name" value="Staufen_C"/>
</dbReference>
<feature type="region of interest" description="Disordered" evidence="3">
    <location>
        <begin position="1"/>
        <end position="20"/>
    </location>
</feature>
<dbReference type="Gene3D" id="3.30.160.20">
    <property type="match status" value="1"/>
</dbReference>
<keyword evidence="1" id="KW-0677">Repeat</keyword>
<evidence type="ECO:0000259" key="4">
    <source>
        <dbReference type="Pfam" id="PF16482"/>
    </source>
</evidence>
<dbReference type="AlphaFoldDB" id="A0A4Z2JGC4"/>
<sequence length="113" mass="12211">MLGIGNTVSPPLSQVQYSDAQSGQDFVTYLTLSPVQMTFHGTGSTLQASHDQSQESAITETSPAPPQHHLSKALVPCFPPQHHLTQHSHCQTHPTPAAPLTQTHPVSARERTE</sequence>
<evidence type="ECO:0000313" key="6">
    <source>
        <dbReference type="Proteomes" id="UP000314294"/>
    </source>
</evidence>
<gene>
    <name evidence="5" type="primary">stau2_2</name>
    <name evidence="5" type="ORF">EYF80_000865</name>
</gene>
<evidence type="ECO:0000313" key="5">
    <source>
        <dbReference type="EMBL" id="TNN88987.1"/>
    </source>
</evidence>
<proteinExistence type="predicted"/>
<feature type="region of interest" description="Disordered" evidence="3">
    <location>
        <begin position="41"/>
        <end position="113"/>
    </location>
</feature>
<feature type="compositionally biased region" description="Polar residues" evidence="3">
    <location>
        <begin position="87"/>
        <end position="105"/>
    </location>
</feature>
<dbReference type="Pfam" id="PF16482">
    <property type="entry name" value="Staufen_C"/>
    <property type="match status" value="1"/>
</dbReference>
<name>A0A4Z2JGC4_9TELE</name>
<dbReference type="GO" id="GO:0003723">
    <property type="term" value="F:RNA binding"/>
    <property type="evidence" value="ECO:0007669"/>
    <property type="project" value="UniProtKB-KW"/>
</dbReference>
<organism evidence="5 6">
    <name type="scientific">Liparis tanakae</name>
    <name type="common">Tanaka's snailfish</name>
    <dbReference type="NCBI Taxonomy" id="230148"/>
    <lineage>
        <taxon>Eukaryota</taxon>
        <taxon>Metazoa</taxon>
        <taxon>Chordata</taxon>
        <taxon>Craniata</taxon>
        <taxon>Vertebrata</taxon>
        <taxon>Euteleostomi</taxon>
        <taxon>Actinopterygii</taxon>
        <taxon>Neopterygii</taxon>
        <taxon>Teleostei</taxon>
        <taxon>Neoteleostei</taxon>
        <taxon>Acanthomorphata</taxon>
        <taxon>Eupercaria</taxon>
        <taxon>Perciformes</taxon>
        <taxon>Cottioidei</taxon>
        <taxon>Cottales</taxon>
        <taxon>Liparidae</taxon>
        <taxon>Liparis</taxon>
    </lineage>
</organism>
<dbReference type="OrthoDB" id="10037267at2759"/>
<comment type="caution">
    <text evidence="5">The sequence shown here is derived from an EMBL/GenBank/DDBJ whole genome shotgun (WGS) entry which is preliminary data.</text>
</comment>